<evidence type="ECO:0000256" key="3">
    <source>
        <dbReference type="ARBA" id="ARBA00022825"/>
    </source>
</evidence>
<keyword evidence="2" id="KW-0378">Hydrolase</keyword>
<sequence>MLDPYADDSHRWLEDLDGPDAVRWVEERNTETLSAPAGDDFRQTRDEIREILDSKDRIPVPSRRGDGFYYDFWRDADHPRGLWRRTTPEEFRRDEPDWDVLLDLDALNAAEGENWTWSYVSVLRPGYDRCLISLSRGGADAVVVREFDLRTRSFVADGFTLPEAKSDVSWIDADHLYVATDFGPGSMTSSGYPRVVKCWRRGTPLADAAFIYEGEPDDVAVRVSHDPDVGYERDFVGRYIDFYRSEQFLRRPSGELVRIDVPEDADCIVHREWLLIRLRSPWLTFPAGALLAAEFEPYLAGRRDLTVLFEPDAHTSLSSWWWTRHHLLLVTMTDVRSRVHVLTPDSPEWRREPLPGPAEFDHLGIVDTEPDTDDSYLISAEGFLRPRTLSLGRVGGETAVLKRQPAFFDTAGMAVHQHFAVSDDGTRVPYFVVGPDTGGADTGGADTGGPALLTGYGGFEIARTPAYDGVTGRGWLARGGTYVVANIRGGGEYGPAWHRAALREKRVRAFEDFAAVARDLVARGITTPDRLGIRGGSNGGLLMGVMLTRYPELFGAVVASVPLLDMRRYTKLLAGRSWIAEYGDPDDEADWAYLREFSPYQNVRPGRPYPPVLFITSTRDDRVHPGHARKMMARLREHGYDASYYENVEGGHGAAADNEQAATIAALILEFLRRKLT</sequence>
<feature type="domain" description="Peptidase S9A N-terminal" evidence="5">
    <location>
        <begin position="7"/>
        <end position="388"/>
    </location>
</feature>
<reference evidence="6 7" key="1">
    <citation type="submission" date="2021-01" db="EMBL/GenBank/DDBJ databases">
        <title>Whole genome shotgun sequence of Actinoplanes durhamensis NBRC 14914.</title>
        <authorList>
            <person name="Komaki H."/>
            <person name="Tamura T."/>
        </authorList>
    </citation>
    <scope>NUCLEOTIDE SEQUENCE [LARGE SCALE GENOMIC DNA]</scope>
    <source>
        <strain evidence="6 7">NBRC 14914</strain>
    </source>
</reference>
<keyword evidence="1" id="KW-0645">Protease</keyword>
<evidence type="ECO:0000256" key="2">
    <source>
        <dbReference type="ARBA" id="ARBA00022801"/>
    </source>
</evidence>
<proteinExistence type="predicted"/>
<dbReference type="Gene3D" id="2.130.10.120">
    <property type="entry name" value="Prolyl oligopeptidase, N-terminal domain"/>
    <property type="match status" value="1"/>
</dbReference>
<gene>
    <name evidence="6" type="ORF">Adu01nite_60190</name>
</gene>
<keyword evidence="3" id="KW-0720">Serine protease</keyword>
<dbReference type="Pfam" id="PF02897">
    <property type="entry name" value="Peptidase_S9_N"/>
    <property type="match status" value="1"/>
</dbReference>
<dbReference type="InterPro" id="IPR029058">
    <property type="entry name" value="AB_hydrolase_fold"/>
</dbReference>
<dbReference type="PANTHER" id="PTHR42881">
    <property type="entry name" value="PROLYL ENDOPEPTIDASE"/>
    <property type="match status" value="1"/>
</dbReference>
<protein>
    <submittedName>
        <fullName evidence="6">Prolyl oligopeptidase</fullName>
    </submittedName>
</protein>
<dbReference type="InterPro" id="IPR001375">
    <property type="entry name" value="Peptidase_S9_cat"/>
</dbReference>
<evidence type="ECO:0000259" key="4">
    <source>
        <dbReference type="Pfam" id="PF00326"/>
    </source>
</evidence>
<dbReference type="InterPro" id="IPR051167">
    <property type="entry name" value="Prolyl_oligopep/macrocyclase"/>
</dbReference>
<dbReference type="Gene3D" id="3.40.50.1820">
    <property type="entry name" value="alpha/beta hydrolase"/>
    <property type="match status" value="1"/>
</dbReference>
<dbReference type="SUPFAM" id="SSF53474">
    <property type="entry name" value="alpha/beta-Hydrolases"/>
    <property type="match status" value="1"/>
</dbReference>
<evidence type="ECO:0000313" key="7">
    <source>
        <dbReference type="Proteomes" id="UP000637628"/>
    </source>
</evidence>
<dbReference type="PRINTS" id="PR00862">
    <property type="entry name" value="PROLIGOPTASE"/>
</dbReference>
<dbReference type="Proteomes" id="UP000637628">
    <property type="component" value="Unassembled WGS sequence"/>
</dbReference>
<evidence type="ECO:0000259" key="5">
    <source>
        <dbReference type="Pfam" id="PF02897"/>
    </source>
</evidence>
<accession>A0ABQ3Z4E7</accession>
<organism evidence="6 7">
    <name type="scientific">Paractinoplanes durhamensis</name>
    <dbReference type="NCBI Taxonomy" id="113563"/>
    <lineage>
        <taxon>Bacteria</taxon>
        <taxon>Bacillati</taxon>
        <taxon>Actinomycetota</taxon>
        <taxon>Actinomycetes</taxon>
        <taxon>Micromonosporales</taxon>
        <taxon>Micromonosporaceae</taxon>
        <taxon>Paractinoplanes</taxon>
    </lineage>
</organism>
<evidence type="ECO:0000313" key="6">
    <source>
        <dbReference type="EMBL" id="GIE04669.1"/>
    </source>
</evidence>
<dbReference type="PANTHER" id="PTHR42881:SF13">
    <property type="entry name" value="PROLYL ENDOPEPTIDASE"/>
    <property type="match status" value="1"/>
</dbReference>
<name>A0ABQ3Z4E7_9ACTN</name>
<dbReference type="InterPro" id="IPR023302">
    <property type="entry name" value="Pept_S9A_N"/>
</dbReference>
<dbReference type="InterPro" id="IPR002470">
    <property type="entry name" value="Peptidase_S9A"/>
</dbReference>
<dbReference type="Pfam" id="PF00326">
    <property type="entry name" value="Peptidase_S9"/>
    <property type="match status" value="1"/>
</dbReference>
<dbReference type="RefSeq" id="WP_239132789.1">
    <property type="nucleotide sequence ID" value="NZ_BAAATX010000011.1"/>
</dbReference>
<keyword evidence="7" id="KW-1185">Reference proteome</keyword>
<comment type="caution">
    <text evidence="6">The sequence shown here is derived from an EMBL/GenBank/DDBJ whole genome shotgun (WGS) entry which is preliminary data.</text>
</comment>
<dbReference type="SUPFAM" id="SSF50993">
    <property type="entry name" value="Peptidase/esterase 'gauge' domain"/>
    <property type="match status" value="1"/>
</dbReference>
<feature type="domain" description="Peptidase S9 prolyl oligopeptidase catalytic" evidence="4">
    <location>
        <begin position="476"/>
        <end position="676"/>
    </location>
</feature>
<dbReference type="EMBL" id="BOML01000048">
    <property type="protein sequence ID" value="GIE04669.1"/>
    <property type="molecule type" value="Genomic_DNA"/>
</dbReference>
<evidence type="ECO:0000256" key="1">
    <source>
        <dbReference type="ARBA" id="ARBA00022670"/>
    </source>
</evidence>